<dbReference type="InterPro" id="IPR005135">
    <property type="entry name" value="Endo/exonuclease/phosphatase"/>
</dbReference>
<dbReference type="GO" id="GO:0004519">
    <property type="term" value="F:endonuclease activity"/>
    <property type="evidence" value="ECO:0007669"/>
    <property type="project" value="UniProtKB-KW"/>
</dbReference>
<dbReference type="InterPro" id="IPR036691">
    <property type="entry name" value="Endo/exonu/phosph_ase_sf"/>
</dbReference>
<keyword evidence="2" id="KW-0540">Nuclease</keyword>
<organism evidence="2 3">
    <name type="scientific">Streptomyces hokutonensis</name>
    <dbReference type="NCBI Taxonomy" id="1306990"/>
    <lineage>
        <taxon>Bacteria</taxon>
        <taxon>Bacillati</taxon>
        <taxon>Actinomycetota</taxon>
        <taxon>Actinomycetes</taxon>
        <taxon>Kitasatosporales</taxon>
        <taxon>Streptomycetaceae</taxon>
        <taxon>Streptomyces</taxon>
    </lineage>
</organism>
<comment type="caution">
    <text evidence="2">The sequence shown here is derived from an EMBL/GenBank/DDBJ whole genome shotgun (WGS) entry which is preliminary data.</text>
</comment>
<gene>
    <name evidence="2" type="ORF">ACFYNQ_42225</name>
</gene>
<dbReference type="EMBL" id="JBIAHM010000018">
    <property type="protein sequence ID" value="MFE9605151.1"/>
    <property type="molecule type" value="Genomic_DNA"/>
</dbReference>
<accession>A0ABW6MGD2</accession>
<dbReference type="Gene3D" id="3.60.10.10">
    <property type="entry name" value="Endonuclease/exonuclease/phosphatase"/>
    <property type="match status" value="1"/>
</dbReference>
<dbReference type="InterPro" id="IPR051916">
    <property type="entry name" value="GPI-anchor_lipid_remodeler"/>
</dbReference>
<dbReference type="Proteomes" id="UP001601303">
    <property type="component" value="Unassembled WGS sequence"/>
</dbReference>
<dbReference type="PANTHER" id="PTHR14859:SF15">
    <property type="entry name" value="ENDONUCLEASE_EXONUCLEASE_PHOSPHATASE DOMAIN-CONTAINING PROTEIN"/>
    <property type="match status" value="1"/>
</dbReference>
<keyword evidence="2" id="KW-0378">Hydrolase</keyword>
<sequence>MGDMRVTCATFNVLHGQLIRPDGHPAAARPEDASAPLAEAVASLDVDVLALQEVDRFQERSGRVDQAAVAAAALGALDWRYATALHSRFVPGRGWVNDPAEPAPRVHGTEALEPEVPSQGVALLSRLPVREWRALRLSPGPLAVPLKVAGRTAPVLARDQPRAALAAVLEGPRGPFTAVAVHLSFVPGWNIRQLLTVRRWIADLPRPQLLLGDFNLIGALPRVALNTTARHSWRGPAGRATYPSHRPRVQLDHILARGLDADAVGTAHAPRTAISDHRPLVVELSL</sequence>
<dbReference type="RefSeq" id="WP_388113974.1">
    <property type="nucleotide sequence ID" value="NZ_JBIAHM010000018.1"/>
</dbReference>
<evidence type="ECO:0000313" key="3">
    <source>
        <dbReference type="Proteomes" id="UP001601303"/>
    </source>
</evidence>
<keyword evidence="2" id="KW-0255">Endonuclease</keyword>
<dbReference type="Pfam" id="PF03372">
    <property type="entry name" value="Exo_endo_phos"/>
    <property type="match status" value="1"/>
</dbReference>
<name>A0ABW6MGD2_9ACTN</name>
<evidence type="ECO:0000259" key="1">
    <source>
        <dbReference type="Pfam" id="PF03372"/>
    </source>
</evidence>
<dbReference type="PANTHER" id="PTHR14859">
    <property type="entry name" value="CALCOFLUOR WHITE HYPERSENSITIVE PROTEIN PRECURSOR"/>
    <property type="match status" value="1"/>
</dbReference>
<keyword evidence="3" id="KW-1185">Reference proteome</keyword>
<reference evidence="2 3" key="1">
    <citation type="submission" date="2024-10" db="EMBL/GenBank/DDBJ databases">
        <title>The Natural Products Discovery Center: Release of the First 8490 Sequenced Strains for Exploring Actinobacteria Biosynthetic Diversity.</title>
        <authorList>
            <person name="Kalkreuter E."/>
            <person name="Kautsar S.A."/>
            <person name="Yang D."/>
            <person name="Bader C.D."/>
            <person name="Teijaro C.N."/>
            <person name="Fluegel L."/>
            <person name="Davis C.M."/>
            <person name="Simpson J.R."/>
            <person name="Lauterbach L."/>
            <person name="Steele A.D."/>
            <person name="Gui C."/>
            <person name="Meng S."/>
            <person name="Li G."/>
            <person name="Viehrig K."/>
            <person name="Ye F."/>
            <person name="Su P."/>
            <person name="Kiefer A.F."/>
            <person name="Nichols A."/>
            <person name="Cepeda A.J."/>
            <person name="Yan W."/>
            <person name="Fan B."/>
            <person name="Jiang Y."/>
            <person name="Adhikari A."/>
            <person name="Zheng C.-J."/>
            <person name="Schuster L."/>
            <person name="Cowan T.M."/>
            <person name="Smanski M.J."/>
            <person name="Chevrette M.G."/>
            <person name="De Carvalho L.P.S."/>
            <person name="Shen B."/>
        </authorList>
    </citation>
    <scope>NUCLEOTIDE SEQUENCE [LARGE SCALE GENOMIC DNA]</scope>
    <source>
        <strain evidence="2 3">NPDC006488</strain>
    </source>
</reference>
<dbReference type="SUPFAM" id="SSF56219">
    <property type="entry name" value="DNase I-like"/>
    <property type="match status" value="1"/>
</dbReference>
<feature type="domain" description="Endonuclease/exonuclease/phosphatase" evidence="1">
    <location>
        <begin position="9"/>
        <end position="277"/>
    </location>
</feature>
<evidence type="ECO:0000313" key="2">
    <source>
        <dbReference type="EMBL" id="MFE9605151.1"/>
    </source>
</evidence>
<protein>
    <submittedName>
        <fullName evidence="2">Endonuclease/exonuclease/phosphatase family protein</fullName>
    </submittedName>
</protein>
<proteinExistence type="predicted"/>